<feature type="region of interest" description="Disordered" evidence="1">
    <location>
        <begin position="59"/>
        <end position="91"/>
    </location>
</feature>
<dbReference type="GeneID" id="27357475"/>
<evidence type="ECO:0000313" key="3">
    <source>
        <dbReference type="Proteomes" id="UP000053342"/>
    </source>
</evidence>
<sequence length="91" mass="9852">MLCGCGIIIRLPQWFRWRESGKKNDDAGEVTAGPPTYISAIEGVASHADEIGPQEVIADGPNFWRSQSPSPEPLGNTPRADEGEGLKSIQF</sequence>
<name>A0A0D2DPF4_9EURO</name>
<dbReference type="OrthoDB" id="10349987at2759"/>
<accession>A0A0D2DPF4</accession>
<keyword evidence="3" id="KW-1185">Reference proteome</keyword>
<organism evidence="2 3">
    <name type="scientific">Exophiala oligosperma</name>
    <dbReference type="NCBI Taxonomy" id="215243"/>
    <lineage>
        <taxon>Eukaryota</taxon>
        <taxon>Fungi</taxon>
        <taxon>Dikarya</taxon>
        <taxon>Ascomycota</taxon>
        <taxon>Pezizomycotina</taxon>
        <taxon>Eurotiomycetes</taxon>
        <taxon>Chaetothyriomycetidae</taxon>
        <taxon>Chaetothyriales</taxon>
        <taxon>Herpotrichiellaceae</taxon>
        <taxon>Exophiala</taxon>
    </lineage>
</organism>
<dbReference type="Proteomes" id="UP000053342">
    <property type="component" value="Unassembled WGS sequence"/>
</dbReference>
<dbReference type="RefSeq" id="XP_016264606.1">
    <property type="nucleotide sequence ID" value="XM_016406400.1"/>
</dbReference>
<evidence type="ECO:0000256" key="1">
    <source>
        <dbReference type="SAM" id="MobiDB-lite"/>
    </source>
</evidence>
<reference evidence="2 3" key="1">
    <citation type="submission" date="2015-01" db="EMBL/GenBank/DDBJ databases">
        <title>The Genome Sequence of Exophiala oligosperma CBS72588.</title>
        <authorList>
            <consortium name="The Broad Institute Genomics Platform"/>
            <person name="Cuomo C."/>
            <person name="de Hoog S."/>
            <person name="Gorbushina A."/>
            <person name="Stielow B."/>
            <person name="Teixiera M."/>
            <person name="Abouelleil A."/>
            <person name="Chapman S.B."/>
            <person name="Priest M."/>
            <person name="Young S.K."/>
            <person name="Wortman J."/>
            <person name="Nusbaum C."/>
            <person name="Birren B."/>
        </authorList>
    </citation>
    <scope>NUCLEOTIDE SEQUENCE [LARGE SCALE GENOMIC DNA]</scope>
    <source>
        <strain evidence="2 3">CBS 72588</strain>
    </source>
</reference>
<protein>
    <submittedName>
        <fullName evidence="2">Uncharacterized protein</fullName>
    </submittedName>
</protein>
<proteinExistence type="predicted"/>
<dbReference type="EMBL" id="KN847335">
    <property type="protein sequence ID" value="KIW44390.1"/>
    <property type="molecule type" value="Genomic_DNA"/>
</dbReference>
<dbReference type="HOGENOM" id="CLU_2512652_0_0_1"/>
<dbReference type="VEuPathDB" id="FungiDB:PV06_05401"/>
<dbReference type="AlphaFoldDB" id="A0A0D2DPF4"/>
<gene>
    <name evidence="2" type="ORF">PV06_05401</name>
</gene>
<evidence type="ECO:0000313" key="2">
    <source>
        <dbReference type="EMBL" id="KIW44390.1"/>
    </source>
</evidence>